<sequence length="85" mass="10392">MKRASNVVPIKEKNFSRKLQNFMGYRLACFRENQRKSTHWAHAGYLFETLKESIKEHFSRKLQNFMGYRLACFRENQRKLYIDKK</sequence>
<reference evidence="1 2" key="1">
    <citation type="submission" date="2015-01" db="EMBL/GenBank/DDBJ databases">
        <title>Evolution of Trichinella species and genotypes.</title>
        <authorList>
            <person name="Korhonen P.K."/>
            <person name="Edoardo P."/>
            <person name="Giuseppe L.R."/>
            <person name="Gasser R.B."/>
        </authorList>
    </citation>
    <scope>NUCLEOTIDE SEQUENCE [LARGE SCALE GENOMIC DNA]</scope>
    <source>
        <strain evidence="1">ISS37</strain>
    </source>
</reference>
<proteinExistence type="predicted"/>
<gene>
    <name evidence="1" type="ORF">T07_13980</name>
</gene>
<comment type="caution">
    <text evidence="1">The sequence shown here is derived from an EMBL/GenBank/DDBJ whole genome shotgun (WGS) entry which is preliminary data.</text>
</comment>
<accession>A0A0V0RXE6</accession>
<dbReference type="EMBL" id="JYDL01000066">
    <property type="protein sequence ID" value="KRX18906.1"/>
    <property type="molecule type" value="Genomic_DNA"/>
</dbReference>
<evidence type="ECO:0000313" key="2">
    <source>
        <dbReference type="Proteomes" id="UP000054630"/>
    </source>
</evidence>
<dbReference type="OrthoDB" id="10546373at2759"/>
<name>A0A0V0RXE6_9BILA</name>
<dbReference type="AlphaFoldDB" id="A0A0V0RXE6"/>
<evidence type="ECO:0000313" key="1">
    <source>
        <dbReference type="EMBL" id="KRX18906.1"/>
    </source>
</evidence>
<keyword evidence="2" id="KW-1185">Reference proteome</keyword>
<protein>
    <submittedName>
        <fullName evidence="1">Uncharacterized protein</fullName>
    </submittedName>
</protein>
<organism evidence="1 2">
    <name type="scientific">Trichinella nelsoni</name>
    <dbReference type="NCBI Taxonomy" id="6336"/>
    <lineage>
        <taxon>Eukaryota</taxon>
        <taxon>Metazoa</taxon>
        <taxon>Ecdysozoa</taxon>
        <taxon>Nematoda</taxon>
        <taxon>Enoplea</taxon>
        <taxon>Dorylaimia</taxon>
        <taxon>Trichinellida</taxon>
        <taxon>Trichinellidae</taxon>
        <taxon>Trichinella</taxon>
    </lineage>
</organism>
<dbReference type="Proteomes" id="UP000054630">
    <property type="component" value="Unassembled WGS sequence"/>
</dbReference>